<evidence type="ECO:0000259" key="1">
    <source>
        <dbReference type="Pfam" id="PF11181"/>
    </source>
</evidence>
<dbReference type="AlphaFoldDB" id="A0A0B6AUF3"/>
<organism evidence="2 3">
    <name type="scientific">Priestia megaterium (strain ATCC 14581 / DSM 32 / CCUG 1817 / JCM 2506 / NBRC 15308 / NCIMB 9376 / NCTC 10342 / NRRL B-14308 / VKM B-512 / Ford 19)</name>
    <name type="common">Bacillus megaterium</name>
    <dbReference type="NCBI Taxonomy" id="1348623"/>
    <lineage>
        <taxon>Bacteria</taxon>
        <taxon>Bacillati</taxon>
        <taxon>Bacillota</taxon>
        <taxon>Bacilli</taxon>
        <taxon>Bacillales</taxon>
        <taxon>Bacillaceae</taxon>
        <taxon>Priestia</taxon>
    </lineage>
</organism>
<evidence type="ECO:0000313" key="2">
    <source>
        <dbReference type="EMBL" id="AJI24787.1"/>
    </source>
</evidence>
<dbReference type="GeneID" id="93640843"/>
<proteinExistence type="predicted"/>
<reference evidence="2 3" key="1">
    <citation type="journal article" date="2015" name="Genome Announc.">
        <title>Complete genome sequences for 35 biothreat assay-relevant bacillus species.</title>
        <authorList>
            <person name="Johnson S.L."/>
            <person name="Daligault H.E."/>
            <person name="Davenport K.W."/>
            <person name="Jaissle J."/>
            <person name="Frey K.G."/>
            <person name="Ladner J.T."/>
            <person name="Broomall S.M."/>
            <person name="Bishop-Lilly K.A."/>
            <person name="Bruce D.C."/>
            <person name="Gibbons H.S."/>
            <person name="Coyne S.R."/>
            <person name="Lo C.C."/>
            <person name="Meincke L."/>
            <person name="Munk A.C."/>
            <person name="Koroleva G.I."/>
            <person name="Rosenzweig C.N."/>
            <person name="Palacios G.F."/>
            <person name="Redden C.L."/>
            <person name="Minogue T.D."/>
            <person name="Chain P.S."/>
        </authorList>
    </citation>
    <scope>NUCLEOTIDE SEQUENCE [LARGE SCALE GENOMIC DNA]</scope>
    <source>
        <strain evidence="3">ATCC 14581 / DSM 32 / JCM 2506 / NBRC 15308 / NCIMB 9376 / NCTC 10342 / NRRL B-14308 / VKM B-512</strain>
    </source>
</reference>
<dbReference type="RefSeq" id="WP_034654624.1">
    <property type="nucleotide sequence ID" value="NZ_BCVB01000014.1"/>
</dbReference>
<dbReference type="InterPro" id="IPR025889">
    <property type="entry name" value="GSP17M-like_dom"/>
</dbReference>
<sequence length="163" mass="18025">MTKNVVGTYDSEAAVITAIRNLKTQGYPDSALSVLTNSGLRHENTEAIEHSAGIDVQTVDTDEHSKHHQSFMEKIKNAFTPSEEKMDQDVNRIENQLTEYGVPAAEASSYVSDLKKGKVLLMVDAVEHDKHNSALGKTVTPAEKSADPMNEKMLYGNHENKIR</sequence>
<name>A0A0B6AUF3_PRIM2</name>
<dbReference type="Pfam" id="PF11181">
    <property type="entry name" value="YflT"/>
    <property type="match status" value="1"/>
</dbReference>
<evidence type="ECO:0000313" key="3">
    <source>
        <dbReference type="Proteomes" id="UP000031829"/>
    </source>
</evidence>
<dbReference type="EMBL" id="CP009920">
    <property type="protein sequence ID" value="AJI24787.1"/>
    <property type="molecule type" value="Genomic_DNA"/>
</dbReference>
<dbReference type="KEGG" id="bmeg:BG04_2776"/>
<dbReference type="HOGENOM" id="CLU_1623856_0_0_9"/>
<protein>
    <submittedName>
        <fullName evidence="2">Heat induced stress YflT family protein</fullName>
    </submittedName>
</protein>
<accession>A0A0B6AUF3</accession>
<feature type="domain" description="General stress protein 17M-like" evidence="1">
    <location>
        <begin position="5"/>
        <end position="117"/>
    </location>
</feature>
<gene>
    <name evidence="2" type="ORF">BG04_2776</name>
</gene>
<dbReference type="Proteomes" id="UP000031829">
    <property type="component" value="Chromosome"/>
</dbReference>